<name>A0A0G4JQB3_9GAMM</name>
<protein>
    <submittedName>
        <fullName evidence="1">Uncharacterized protein</fullName>
    </submittedName>
</protein>
<gene>
    <name evidence="1" type="ORF">BN1221_00516c</name>
</gene>
<sequence>MIIISNKCVFCFVFLVFCGFYNDRGLMKIWMKNMDEKYRYDC</sequence>
<proteinExistence type="predicted"/>
<accession>A0A0G4JQB3</accession>
<dbReference type="STRING" id="1109412.BN1221_00516c"/>
<dbReference type="AlphaFoldDB" id="A0A0G4JQB3"/>
<evidence type="ECO:0000313" key="2">
    <source>
        <dbReference type="Proteomes" id="UP000044377"/>
    </source>
</evidence>
<organism evidence="1 2">
    <name type="scientific">Brenneria goodwinii</name>
    <dbReference type="NCBI Taxonomy" id="1109412"/>
    <lineage>
        <taxon>Bacteria</taxon>
        <taxon>Pseudomonadati</taxon>
        <taxon>Pseudomonadota</taxon>
        <taxon>Gammaproteobacteria</taxon>
        <taxon>Enterobacterales</taxon>
        <taxon>Pectobacteriaceae</taxon>
        <taxon>Brenneria</taxon>
    </lineage>
</organism>
<evidence type="ECO:0000313" key="1">
    <source>
        <dbReference type="EMBL" id="CPR14109.1"/>
    </source>
</evidence>
<dbReference type="EMBL" id="CGIG01000001">
    <property type="protein sequence ID" value="CPR14109.1"/>
    <property type="molecule type" value="Genomic_DNA"/>
</dbReference>
<dbReference type="Proteomes" id="UP000044377">
    <property type="component" value="Unassembled WGS sequence"/>
</dbReference>
<keyword evidence="2" id="KW-1185">Reference proteome</keyword>
<reference evidence="2" key="1">
    <citation type="submission" date="2015-01" db="EMBL/GenBank/DDBJ databases">
        <authorList>
            <person name="Paterson Steve"/>
        </authorList>
    </citation>
    <scope>NUCLEOTIDE SEQUENCE [LARGE SCALE GENOMIC DNA]</scope>
    <source>
        <strain evidence="2">OBR1</strain>
    </source>
</reference>